<organism evidence="1 2">
    <name type="scientific">Xenopus laevis</name>
    <name type="common">African clawed frog</name>
    <dbReference type="NCBI Taxonomy" id="8355"/>
    <lineage>
        <taxon>Eukaryota</taxon>
        <taxon>Metazoa</taxon>
        <taxon>Chordata</taxon>
        <taxon>Craniata</taxon>
        <taxon>Vertebrata</taxon>
        <taxon>Euteleostomi</taxon>
        <taxon>Amphibia</taxon>
        <taxon>Batrachia</taxon>
        <taxon>Anura</taxon>
        <taxon>Pipoidea</taxon>
        <taxon>Pipidae</taxon>
        <taxon>Xenopodinae</taxon>
        <taxon>Xenopus</taxon>
        <taxon>Xenopus</taxon>
    </lineage>
</organism>
<dbReference type="AlphaFoldDB" id="A0A974HWG8"/>
<dbReference type="Proteomes" id="UP000694892">
    <property type="component" value="Chromosome 2S"/>
</dbReference>
<sequence>MTGSCSCLPEPANGALASPLFLCEQAAPRLPTTGRQSAVFPALRDRDERLFFRLGETGLAHTDSSHCWVTSTGTLGPLYSITRE</sequence>
<proteinExistence type="predicted"/>
<evidence type="ECO:0000313" key="2">
    <source>
        <dbReference type="Proteomes" id="UP000694892"/>
    </source>
</evidence>
<evidence type="ECO:0000313" key="1">
    <source>
        <dbReference type="EMBL" id="OCT92705.1"/>
    </source>
</evidence>
<gene>
    <name evidence="1" type="ORF">XELAEV_18015767mg</name>
</gene>
<dbReference type="EMBL" id="CM004469">
    <property type="protein sequence ID" value="OCT92705.1"/>
    <property type="molecule type" value="Genomic_DNA"/>
</dbReference>
<name>A0A974HWG8_XENLA</name>
<accession>A0A974HWG8</accession>
<protein>
    <submittedName>
        <fullName evidence="1">Uncharacterized protein</fullName>
    </submittedName>
</protein>
<reference evidence="2" key="1">
    <citation type="journal article" date="2016" name="Nature">
        <title>Genome evolution in the allotetraploid frog Xenopus laevis.</title>
        <authorList>
            <person name="Session A.M."/>
            <person name="Uno Y."/>
            <person name="Kwon T."/>
            <person name="Chapman J.A."/>
            <person name="Toyoda A."/>
            <person name="Takahashi S."/>
            <person name="Fukui A."/>
            <person name="Hikosaka A."/>
            <person name="Suzuki A."/>
            <person name="Kondo M."/>
            <person name="van Heeringen S.J."/>
            <person name="Quigley I."/>
            <person name="Heinz S."/>
            <person name="Ogino H."/>
            <person name="Ochi H."/>
            <person name="Hellsten U."/>
            <person name="Lyons J.B."/>
            <person name="Simakov O."/>
            <person name="Putnam N."/>
            <person name="Stites J."/>
            <person name="Kuroki Y."/>
            <person name="Tanaka T."/>
            <person name="Michiue T."/>
            <person name="Watanabe M."/>
            <person name="Bogdanovic O."/>
            <person name="Lister R."/>
            <person name="Georgiou G."/>
            <person name="Paranjpe S.S."/>
            <person name="van Kruijsbergen I."/>
            <person name="Shu S."/>
            <person name="Carlson J."/>
            <person name="Kinoshita T."/>
            <person name="Ohta Y."/>
            <person name="Mawaribuchi S."/>
            <person name="Jenkins J."/>
            <person name="Grimwood J."/>
            <person name="Schmutz J."/>
            <person name="Mitros T."/>
            <person name="Mozaffari S.V."/>
            <person name="Suzuki Y."/>
            <person name="Haramoto Y."/>
            <person name="Yamamoto T.S."/>
            <person name="Takagi C."/>
            <person name="Heald R."/>
            <person name="Miller K."/>
            <person name="Haudenschild C."/>
            <person name="Kitzman J."/>
            <person name="Nakayama T."/>
            <person name="Izutsu Y."/>
            <person name="Robert J."/>
            <person name="Fortriede J."/>
            <person name="Burns K."/>
            <person name="Lotay V."/>
            <person name="Karimi K."/>
            <person name="Yasuoka Y."/>
            <person name="Dichmann D.S."/>
            <person name="Flajnik M.F."/>
            <person name="Houston D.W."/>
            <person name="Shendure J."/>
            <person name="DuPasquier L."/>
            <person name="Vize P.D."/>
            <person name="Zorn A.M."/>
            <person name="Ito M."/>
            <person name="Marcotte E.M."/>
            <person name="Wallingford J.B."/>
            <person name="Ito Y."/>
            <person name="Asashima M."/>
            <person name="Ueno N."/>
            <person name="Matsuda Y."/>
            <person name="Veenstra G.J."/>
            <person name="Fujiyama A."/>
            <person name="Harland R.M."/>
            <person name="Taira M."/>
            <person name="Rokhsar D.S."/>
        </authorList>
    </citation>
    <scope>NUCLEOTIDE SEQUENCE [LARGE SCALE GENOMIC DNA]</scope>
    <source>
        <strain evidence="2">J</strain>
    </source>
</reference>